<evidence type="ECO:0000259" key="4">
    <source>
        <dbReference type="PROSITE" id="PS51186"/>
    </source>
</evidence>
<dbReference type="KEGG" id="lsx:H8B22_06280"/>
<dbReference type="GO" id="GO:0008080">
    <property type="term" value="F:N-acetyltransferase activity"/>
    <property type="evidence" value="ECO:0007669"/>
    <property type="project" value="UniProtKB-ARBA"/>
</dbReference>
<evidence type="ECO:0000256" key="3">
    <source>
        <dbReference type="ARBA" id="ARBA00023315"/>
    </source>
</evidence>
<evidence type="ECO:0000256" key="1">
    <source>
        <dbReference type="ARBA" id="ARBA00008694"/>
    </source>
</evidence>
<proteinExistence type="inferred from homology"/>
<dbReference type="PANTHER" id="PTHR10545:SF29">
    <property type="entry name" value="GH14572P-RELATED"/>
    <property type="match status" value="1"/>
</dbReference>
<name>A0A7H0G0J4_9GAMM</name>
<comment type="similarity">
    <text evidence="1">Belongs to the acetyltransferase family.</text>
</comment>
<feature type="domain" description="N-acetyltransferase" evidence="4">
    <location>
        <begin position="16"/>
        <end position="171"/>
    </location>
</feature>
<sequence length="175" mass="19245">MTALPTDPIATHRPGVTLRAATRDDVALILAFIRELAEYEREPDAVHADETLLASNLFGATPGAEVVIADVDGRPAGFALFFHNFSTWLGRRGLYLEDLFVRPEFRGRGVGQVLMTHLAKLAVERGCGRFEWSVLDWNTPAIDFYRSLGATGMDEWTVQRLTGEALQKLAAQAGS</sequence>
<dbReference type="Gene3D" id="3.40.630.30">
    <property type="match status" value="1"/>
</dbReference>
<evidence type="ECO:0000313" key="5">
    <source>
        <dbReference type="EMBL" id="QNP41810.1"/>
    </source>
</evidence>
<dbReference type="SUPFAM" id="SSF55729">
    <property type="entry name" value="Acyl-CoA N-acyltransferases (Nat)"/>
    <property type="match status" value="1"/>
</dbReference>
<dbReference type="InterPro" id="IPR051016">
    <property type="entry name" value="Diverse_Substrate_AcTransf"/>
</dbReference>
<keyword evidence="6" id="KW-1185">Reference proteome</keyword>
<gene>
    <name evidence="5" type="ORF">H8B22_06280</name>
</gene>
<protein>
    <submittedName>
        <fullName evidence="5">GNAT family N-acetyltransferase</fullName>
    </submittedName>
</protein>
<dbReference type="PANTHER" id="PTHR10545">
    <property type="entry name" value="DIAMINE N-ACETYLTRANSFERASE"/>
    <property type="match status" value="1"/>
</dbReference>
<dbReference type="InterPro" id="IPR000182">
    <property type="entry name" value="GNAT_dom"/>
</dbReference>
<dbReference type="InterPro" id="IPR016181">
    <property type="entry name" value="Acyl_CoA_acyltransferase"/>
</dbReference>
<dbReference type="PROSITE" id="PS51186">
    <property type="entry name" value="GNAT"/>
    <property type="match status" value="1"/>
</dbReference>
<accession>A0A7H0G0J4</accession>
<keyword evidence="3" id="KW-0012">Acyltransferase</keyword>
<dbReference type="EMBL" id="CP060820">
    <property type="protein sequence ID" value="QNP41810.1"/>
    <property type="molecule type" value="Genomic_DNA"/>
</dbReference>
<dbReference type="RefSeq" id="WP_187713245.1">
    <property type="nucleotide sequence ID" value="NZ_CP060820.1"/>
</dbReference>
<keyword evidence="2 5" id="KW-0808">Transferase</keyword>
<evidence type="ECO:0000313" key="6">
    <source>
        <dbReference type="Proteomes" id="UP000516018"/>
    </source>
</evidence>
<dbReference type="CDD" id="cd04301">
    <property type="entry name" value="NAT_SF"/>
    <property type="match status" value="1"/>
</dbReference>
<dbReference type="Pfam" id="PF00583">
    <property type="entry name" value="Acetyltransf_1"/>
    <property type="match status" value="1"/>
</dbReference>
<organism evidence="5 6">
    <name type="scientific">Agrilutibacter terrestris</name>
    <dbReference type="NCBI Taxonomy" id="2865112"/>
    <lineage>
        <taxon>Bacteria</taxon>
        <taxon>Pseudomonadati</taxon>
        <taxon>Pseudomonadota</taxon>
        <taxon>Gammaproteobacteria</taxon>
        <taxon>Lysobacterales</taxon>
        <taxon>Lysobacteraceae</taxon>
        <taxon>Agrilutibacter</taxon>
    </lineage>
</organism>
<dbReference type="AlphaFoldDB" id="A0A7H0G0J4"/>
<dbReference type="Proteomes" id="UP000516018">
    <property type="component" value="Chromosome"/>
</dbReference>
<evidence type="ECO:0000256" key="2">
    <source>
        <dbReference type="ARBA" id="ARBA00022679"/>
    </source>
</evidence>
<dbReference type="FunFam" id="3.40.630.30:FF:000064">
    <property type="entry name" value="GNAT family acetyltransferase"/>
    <property type="match status" value="1"/>
</dbReference>
<reference evidence="5 6" key="1">
    <citation type="submission" date="2020-08" db="EMBL/GenBank/DDBJ databases">
        <title>Lysobacter sp. II4 sp. nov., isolated from soil.</title>
        <authorList>
            <person name="Woo C.Y."/>
            <person name="Kim J."/>
        </authorList>
    </citation>
    <scope>NUCLEOTIDE SEQUENCE [LARGE SCALE GENOMIC DNA]</scope>
    <source>
        <strain evidence="5 6">II4</strain>
    </source>
</reference>